<gene>
    <name evidence="2" type="ORF">FR698_14465</name>
</gene>
<dbReference type="Pfam" id="PF00043">
    <property type="entry name" value="GST_C"/>
    <property type="match status" value="1"/>
</dbReference>
<protein>
    <recommendedName>
        <fullName evidence="1">GST C-terminal domain-containing protein</fullName>
    </recommendedName>
</protein>
<keyword evidence="3" id="KW-1185">Reference proteome</keyword>
<dbReference type="AlphaFoldDB" id="A0A5C7EEH4"/>
<name>A0A5C7EEH4_9PROT</name>
<dbReference type="Proteomes" id="UP000321201">
    <property type="component" value="Unassembled WGS sequence"/>
</dbReference>
<proteinExistence type="predicted"/>
<evidence type="ECO:0000313" key="2">
    <source>
        <dbReference type="EMBL" id="TXF10569.1"/>
    </source>
</evidence>
<reference evidence="2 3" key="1">
    <citation type="submission" date="2019-08" db="EMBL/GenBank/DDBJ databases">
        <title>Pelomicrobium methylotrophicum gen. nov., sp. nov. a moderately thermophilic, facultatively anaerobic, lithoautotrophic and methylotrophic bacterium isolated from a terrestrial mud volcano.</title>
        <authorList>
            <person name="Slobodkina G.B."/>
            <person name="Merkel A.Y."/>
            <person name="Slobodkin A.I."/>
        </authorList>
    </citation>
    <scope>NUCLEOTIDE SEQUENCE [LARGE SCALE GENOMIC DNA]</scope>
    <source>
        <strain evidence="2 3">SM250</strain>
    </source>
</reference>
<dbReference type="RefSeq" id="WP_147800915.1">
    <property type="nucleotide sequence ID" value="NZ_VPFL01000026.1"/>
</dbReference>
<dbReference type="InParanoid" id="A0A5C7EEH4"/>
<dbReference type="EMBL" id="VPFL01000026">
    <property type="protein sequence ID" value="TXF10569.1"/>
    <property type="molecule type" value="Genomic_DNA"/>
</dbReference>
<evidence type="ECO:0000313" key="3">
    <source>
        <dbReference type="Proteomes" id="UP000321201"/>
    </source>
</evidence>
<sequence>MKLYYSPGADYKTINPKLPEEAKAVLKSPLMSRIERVDRRLTGAAYAMGESFTVVHAYLFTVLGWGKYVGIDLSPRPVLTAYLGRVAARPAVQPALAVEGLTPASA</sequence>
<organism evidence="2 3">
    <name type="scientific">Pelomicrobium methylotrophicum</name>
    <dbReference type="NCBI Taxonomy" id="2602750"/>
    <lineage>
        <taxon>Bacteria</taxon>
        <taxon>Pseudomonadati</taxon>
        <taxon>Pseudomonadota</taxon>
        <taxon>Hydrogenophilia</taxon>
        <taxon>Hydrogenophilia incertae sedis</taxon>
        <taxon>Pelomicrobium</taxon>
    </lineage>
</organism>
<dbReference type="InterPro" id="IPR036282">
    <property type="entry name" value="Glutathione-S-Trfase_C_sf"/>
</dbReference>
<dbReference type="InterPro" id="IPR004046">
    <property type="entry name" value="GST_C"/>
</dbReference>
<evidence type="ECO:0000259" key="1">
    <source>
        <dbReference type="PROSITE" id="PS50405"/>
    </source>
</evidence>
<dbReference type="SUPFAM" id="SSF47616">
    <property type="entry name" value="GST C-terminal domain-like"/>
    <property type="match status" value="1"/>
</dbReference>
<dbReference type="PROSITE" id="PS50405">
    <property type="entry name" value="GST_CTER"/>
    <property type="match status" value="1"/>
</dbReference>
<dbReference type="CDD" id="cd03188">
    <property type="entry name" value="GST_C_Beta"/>
    <property type="match status" value="1"/>
</dbReference>
<accession>A0A5C7EEH4</accession>
<comment type="caution">
    <text evidence="2">The sequence shown here is derived from an EMBL/GenBank/DDBJ whole genome shotgun (WGS) entry which is preliminary data.</text>
</comment>
<dbReference type="Gene3D" id="1.20.1050.10">
    <property type="match status" value="1"/>
</dbReference>
<dbReference type="InterPro" id="IPR010987">
    <property type="entry name" value="Glutathione-S-Trfase_C-like"/>
</dbReference>
<dbReference type="OrthoDB" id="5291630at2"/>
<feature type="domain" description="GST C-terminal" evidence="1">
    <location>
        <begin position="1"/>
        <end position="106"/>
    </location>
</feature>